<dbReference type="InterPro" id="IPR013320">
    <property type="entry name" value="ConA-like_dom_sf"/>
</dbReference>
<evidence type="ECO:0000256" key="3">
    <source>
        <dbReference type="ARBA" id="ARBA00023295"/>
    </source>
</evidence>
<dbReference type="InterPro" id="IPR001362">
    <property type="entry name" value="Glyco_hydro_32"/>
</dbReference>
<dbReference type="Gene3D" id="2.115.10.20">
    <property type="entry name" value="Glycosyl hydrolase domain, family 43"/>
    <property type="match status" value="1"/>
</dbReference>
<dbReference type="SMART" id="SM00640">
    <property type="entry name" value="Glyco_32"/>
    <property type="match status" value="1"/>
</dbReference>
<dbReference type="InterPro" id="IPR018053">
    <property type="entry name" value="Glyco_hydro_32_AS"/>
</dbReference>
<keyword evidence="3 4" id="KW-0326">Glycosidase</keyword>
<keyword evidence="9" id="KW-1185">Reference proteome</keyword>
<dbReference type="PANTHER" id="PTHR31953">
    <property type="entry name" value="BETA-FRUCTOFURANOSIDASE, INSOLUBLE ISOENZYME CWINV1-RELATED"/>
    <property type="match status" value="1"/>
</dbReference>
<evidence type="ECO:0000259" key="7">
    <source>
        <dbReference type="Pfam" id="PF08244"/>
    </source>
</evidence>
<evidence type="ECO:0000256" key="2">
    <source>
        <dbReference type="ARBA" id="ARBA00022801"/>
    </source>
</evidence>
<feature type="domain" description="Glycosyl hydrolase family 32 N-terminal" evidence="6">
    <location>
        <begin position="69"/>
        <end position="389"/>
    </location>
</feature>
<dbReference type="SUPFAM" id="SSF75005">
    <property type="entry name" value="Arabinanase/levansucrase/invertase"/>
    <property type="match status" value="1"/>
</dbReference>
<evidence type="ECO:0000313" key="8">
    <source>
        <dbReference type="EMBL" id="KAG0587031.1"/>
    </source>
</evidence>
<feature type="signal peptide" evidence="5">
    <location>
        <begin position="1"/>
        <end position="27"/>
    </location>
</feature>
<dbReference type="AlphaFoldDB" id="A0A8T0IWJ4"/>
<evidence type="ECO:0000313" key="9">
    <source>
        <dbReference type="Proteomes" id="UP000822688"/>
    </source>
</evidence>
<reference evidence="8" key="1">
    <citation type="submission" date="2020-06" db="EMBL/GenBank/DDBJ databases">
        <title>WGS assembly of Ceratodon purpureus strain R40.</title>
        <authorList>
            <person name="Carey S.B."/>
            <person name="Jenkins J."/>
            <person name="Shu S."/>
            <person name="Lovell J.T."/>
            <person name="Sreedasyam A."/>
            <person name="Maumus F."/>
            <person name="Tiley G.P."/>
            <person name="Fernandez-Pozo N."/>
            <person name="Barry K."/>
            <person name="Chen C."/>
            <person name="Wang M."/>
            <person name="Lipzen A."/>
            <person name="Daum C."/>
            <person name="Saski C.A."/>
            <person name="Payton A.C."/>
            <person name="Mcbreen J.C."/>
            <person name="Conrad R.E."/>
            <person name="Kollar L.M."/>
            <person name="Olsson S."/>
            <person name="Huttunen S."/>
            <person name="Landis J.B."/>
            <person name="Wickett N.J."/>
            <person name="Johnson M.G."/>
            <person name="Rensing S.A."/>
            <person name="Grimwood J."/>
            <person name="Schmutz J."/>
            <person name="Mcdaniel S.F."/>
        </authorList>
    </citation>
    <scope>NUCLEOTIDE SEQUENCE</scope>
    <source>
        <strain evidence="8">R40</strain>
    </source>
</reference>
<feature type="domain" description="Glycosyl hydrolase family 32 C-terminal" evidence="7">
    <location>
        <begin position="392"/>
        <end position="589"/>
    </location>
</feature>
<evidence type="ECO:0000259" key="6">
    <source>
        <dbReference type="Pfam" id="PF00251"/>
    </source>
</evidence>
<keyword evidence="2 4" id="KW-0378">Hydrolase</keyword>
<proteinExistence type="inferred from homology"/>
<dbReference type="InterPro" id="IPR013189">
    <property type="entry name" value="Glyco_hydro_32_C"/>
</dbReference>
<dbReference type="Pfam" id="PF08244">
    <property type="entry name" value="Glyco_hydro_32C"/>
    <property type="match status" value="1"/>
</dbReference>
<gene>
    <name evidence="8" type="ORF">KC19_2G135400</name>
</gene>
<dbReference type="Gene3D" id="2.60.120.560">
    <property type="entry name" value="Exo-inulinase, domain 1"/>
    <property type="match status" value="1"/>
</dbReference>
<comment type="caution">
    <text evidence="8">The sequence shown here is derived from an EMBL/GenBank/DDBJ whole genome shotgun (WGS) entry which is preliminary data.</text>
</comment>
<dbReference type="InterPro" id="IPR050551">
    <property type="entry name" value="Fructan_Metab_Enzymes"/>
</dbReference>
<dbReference type="PROSITE" id="PS00609">
    <property type="entry name" value="GLYCOSYL_HYDROL_F32"/>
    <property type="match status" value="1"/>
</dbReference>
<feature type="chain" id="PRO_5035755413" description="Beta-fructofuranosidase" evidence="5">
    <location>
        <begin position="28"/>
        <end position="600"/>
    </location>
</feature>
<dbReference type="Pfam" id="PF00251">
    <property type="entry name" value="Glyco_hydro_32N"/>
    <property type="match status" value="1"/>
</dbReference>
<evidence type="ECO:0000256" key="5">
    <source>
        <dbReference type="SAM" id="SignalP"/>
    </source>
</evidence>
<dbReference type="InterPro" id="IPR023296">
    <property type="entry name" value="Glyco_hydro_beta-prop_sf"/>
</dbReference>
<sequence>MEIRRYKIPVAGLFLLCLITVVSRVQAGGYSASLEAARLVAEGKITVENNVSAPINNSRLGIPYRTGYHFQPKGYWMNDPNGPVYYKGYYHLFYQYNPFAAIPGTIEWHHAVSKDMIHWQYLGATLRRDQWYDANGVWSGSITFLDDGVPVILYTGNSVDNKQYQARADPADPSDPLLRNWIKASYNPIAETPPGYNTSQFRDPTEAWRLSDGVWRMLVGANYGDGGLIGTALLFKSTDFVTWNYSHRLHENPTTGMWECPDFFPVRVKGKKGLEPSAVGPHVLHVLKVSLDLNKHDYYSVGKYLLETDTYAPLNPAIDTGIGLRYDYGKYYASKTFFDHKTQRRILYGWTNESTSTMDDVAKGWAGLQSIPRVVWLDKRTSTNILQWPIKEVQKLRHGKITVKNVNLKAGEVARLMDVSGVQLDIEVAFKIPDVKQGATPPELLAESGPSVCSQKGASVKGMYGPFGLLVLATDDLKEQTAVYFYFVYSKKDGWKTLVCSDQSRSTVSTNLMVDKTTYGSYVRLYEDDKFLKLRLLVDHSVVETFAQGGRTVITSRVYPQDAQGKNAHVFLFNNGTEPVTVDTVEAWNMGAVKFVDYKH</sequence>
<dbReference type="GO" id="GO:0004553">
    <property type="term" value="F:hydrolase activity, hydrolyzing O-glycosyl compounds"/>
    <property type="evidence" value="ECO:0007669"/>
    <property type="project" value="InterPro"/>
</dbReference>
<dbReference type="EMBL" id="CM026422">
    <property type="protein sequence ID" value="KAG0587031.1"/>
    <property type="molecule type" value="Genomic_DNA"/>
</dbReference>
<keyword evidence="5" id="KW-0732">Signal</keyword>
<comment type="similarity">
    <text evidence="1 4">Belongs to the glycosyl hydrolase 32 family.</text>
</comment>
<evidence type="ECO:0008006" key="10">
    <source>
        <dbReference type="Google" id="ProtNLM"/>
    </source>
</evidence>
<dbReference type="CDD" id="cd18624">
    <property type="entry name" value="GH32_Fruct1-like"/>
    <property type="match status" value="1"/>
</dbReference>
<accession>A0A8T0IWJ4</accession>
<dbReference type="SUPFAM" id="SSF49899">
    <property type="entry name" value="Concanavalin A-like lectins/glucanases"/>
    <property type="match status" value="1"/>
</dbReference>
<evidence type="ECO:0000256" key="1">
    <source>
        <dbReference type="ARBA" id="ARBA00009902"/>
    </source>
</evidence>
<dbReference type="GO" id="GO:0005975">
    <property type="term" value="P:carbohydrate metabolic process"/>
    <property type="evidence" value="ECO:0007669"/>
    <property type="project" value="InterPro"/>
</dbReference>
<dbReference type="InterPro" id="IPR013148">
    <property type="entry name" value="Glyco_hydro_32_N"/>
</dbReference>
<protein>
    <recommendedName>
        <fullName evidence="10">Beta-fructofuranosidase</fullName>
    </recommendedName>
</protein>
<evidence type="ECO:0000256" key="4">
    <source>
        <dbReference type="RuleBase" id="RU362110"/>
    </source>
</evidence>
<dbReference type="Proteomes" id="UP000822688">
    <property type="component" value="Chromosome 2"/>
</dbReference>
<organism evidence="8 9">
    <name type="scientific">Ceratodon purpureus</name>
    <name type="common">Fire moss</name>
    <name type="synonym">Dicranum purpureum</name>
    <dbReference type="NCBI Taxonomy" id="3225"/>
    <lineage>
        <taxon>Eukaryota</taxon>
        <taxon>Viridiplantae</taxon>
        <taxon>Streptophyta</taxon>
        <taxon>Embryophyta</taxon>
        <taxon>Bryophyta</taxon>
        <taxon>Bryophytina</taxon>
        <taxon>Bryopsida</taxon>
        <taxon>Dicranidae</taxon>
        <taxon>Pseudoditrichales</taxon>
        <taxon>Ditrichaceae</taxon>
        <taxon>Ceratodon</taxon>
    </lineage>
</organism>
<name>A0A8T0IWJ4_CERPU</name>